<dbReference type="GO" id="GO:0005634">
    <property type="term" value="C:nucleus"/>
    <property type="evidence" value="ECO:0007669"/>
    <property type="project" value="TreeGrafter"/>
</dbReference>
<dbReference type="PROSITE" id="PS00108">
    <property type="entry name" value="PROTEIN_KINASE_ST"/>
    <property type="match status" value="1"/>
</dbReference>
<evidence type="ECO:0000313" key="2">
    <source>
        <dbReference type="EMBL" id="RPB10763.1"/>
    </source>
</evidence>
<keyword evidence="2" id="KW-0418">Kinase</keyword>
<feature type="domain" description="Protein kinase" evidence="1">
    <location>
        <begin position="1"/>
        <end position="212"/>
    </location>
</feature>
<evidence type="ECO:0000313" key="3">
    <source>
        <dbReference type="Proteomes" id="UP000277580"/>
    </source>
</evidence>
<dbReference type="SUPFAM" id="SSF56112">
    <property type="entry name" value="Protein kinase-like (PK-like)"/>
    <property type="match status" value="1"/>
</dbReference>
<accession>A0A3N4KJL6</accession>
<dbReference type="Proteomes" id="UP000277580">
    <property type="component" value="Unassembled WGS sequence"/>
</dbReference>
<dbReference type="PANTHER" id="PTHR44167">
    <property type="entry name" value="OVARIAN-SPECIFIC SERINE/THREONINE-PROTEIN KINASE LOK-RELATED"/>
    <property type="match status" value="1"/>
</dbReference>
<dbReference type="PANTHER" id="PTHR44167:SF18">
    <property type="entry name" value="PROTEIN KINASE DOMAIN-CONTAINING PROTEIN"/>
    <property type="match status" value="1"/>
</dbReference>
<dbReference type="STRING" id="1392247.A0A3N4KJL6"/>
<reference evidence="2 3" key="1">
    <citation type="journal article" date="2018" name="Nat. Ecol. Evol.">
        <title>Pezizomycetes genomes reveal the molecular basis of ectomycorrhizal truffle lifestyle.</title>
        <authorList>
            <person name="Murat C."/>
            <person name="Payen T."/>
            <person name="Noel B."/>
            <person name="Kuo A."/>
            <person name="Morin E."/>
            <person name="Chen J."/>
            <person name="Kohler A."/>
            <person name="Krizsan K."/>
            <person name="Balestrini R."/>
            <person name="Da Silva C."/>
            <person name="Montanini B."/>
            <person name="Hainaut M."/>
            <person name="Levati E."/>
            <person name="Barry K.W."/>
            <person name="Belfiori B."/>
            <person name="Cichocki N."/>
            <person name="Clum A."/>
            <person name="Dockter R.B."/>
            <person name="Fauchery L."/>
            <person name="Guy J."/>
            <person name="Iotti M."/>
            <person name="Le Tacon F."/>
            <person name="Lindquist E.A."/>
            <person name="Lipzen A."/>
            <person name="Malagnac F."/>
            <person name="Mello A."/>
            <person name="Molinier V."/>
            <person name="Miyauchi S."/>
            <person name="Poulain J."/>
            <person name="Riccioni C."/>
            <person name="Rubini A."/>
            <person name="Sitrit Y."/>
            <person name="Splivallo R."/>
            <person name="Traeger S."/>
            <person name="Wang M."/>
            <person name="Zifcakova L."/>
            <person name="Wipf D."/>
            <person name="Zambonelli A."/>
            <person name="Paolocci F."/>
            <person name="Nowrousian M."/>
            <person name="Ottonello S."/>
            <person name="Baldrian P."/>
            <person name="Spatafora J.W."/>
            <person name="Henrissat B."/>
            <person name="Nagy L.G."/>
            <person name="Aury J.M."/>
            <person name="Wincker P."/>
            <person name="Grigoriev I.V."/>
            <person name="Bonfante P."/>
            <person name="Martin F.M."/>
        </authorList>
    </citation>
    <scope>NUCLEOTIDE SEQUENCE [LARGE SCALE GENOMIC DNA]</scope>
    <source>
        <strain evidence="2 3">CCBAS932</strain>
    </source>
</reference>
<evidence type="ECO:0000259" key="1">
    <source>
        <dbReference type="PROSITE" id="PS50011"/>
    </source>
</evidence>
<dbReference type="InterPro" id="IPR011009">
    <property type="entry name" value="Kinase-like_dom_sf"/>
</dbReference>
<dbReference type="SMART" id="SM00220">
    <property type="entry name" value="S_TKc"/>
    <property type="match status" value="1"/>
</dbReference>
<dbReference type="EMBL" id="ML119140">
    <property type="protein sequence ID" value="RPB10763.1"/>
    <property type="molecule type" value="Genomic_DNA"/>
</dbReference>
<dbReference type="AlphaFoldDB" id="A0A3N4KJL6"/>
<dbReference type="GO" id="GO:0044773">
    <property type="term" value="P:mitotic DNA damage checkpoint signaling"/>
    <property type="evidence" value="ECO:0007669"/>
    <property type="project" value="TreeGrafter"/>
</dbReference>
<keyword evidence="3" id="KW-1185">Reference proteome</keyword>
<dbReference type="GO" id="GO:0005524">
    <property type="term" value="F:ATP binding"/>
    <property type="evidence" value="ECO:0007669"/>
    <property type="project" value="InterPro"/>
</dbReference>
<name>A0A3N4KJL6_9PEZI</name>
<dbReference type="Pfam" id="PF00069">
    <property type="entry name" value="Pkinase"/>
    <property type="match status" value="1"/>
</dbReference>
<dbReference type="GO" id="GO:0005737">
    <property type="term" value="C:cytoplasm"/>
    <property type="evidence" value="ECO:0007669"/>
    <property type="project" value="TreeGrafter"/>
</dbReference>
<sequence length="219" mass="24480">MEYLHHGDLAEYVRTNPVGAHTNARALTMQLLRGLDILHKRKICHRDLKPPNVLLVTLDPIRVKITDFGISKQMAGTQLRTRCGTSGYVAPEIMGFIPRPGGDYTNAVDMWALGTILHELFVGVIPFAEQEEEEEEEEEEEDETMVSESAVHVMQVDSYMLHRYCSGLIPFPEELLVQRGVGSEARELVRGLLAPQPERRWGVERALASMWLVGGSGSG</sequence>
<dbReference type="OrthoDB" id="5395461at2759"/>
<dbReference type="InterPro" id="IPR000719">
    <property type="entry name" value="Prot_kinase_dom"/>
</dbReference>
<proteinExistence type="predicted"/>
<dbReference type="GO" id="GO:0004674">
    <property type="term" value="F:protein serine/threonine kinase activity"/>
    <property type="evidence" value="ECO:0007669"/>
    <property type="project" value="TreeGrafter"/>
</dbReference>
<gene>
    <name evidence="2" type="ORF">P167DRAFT_490478</name>
</gene>
<dbReference type="Gene3D" id="1.10.510.10">
    <property type="entry name" value="Transferase(Phosphotransferase) domain 1"/>
    <property type="match status" value="1"/>
</dbReference>
<dbReference type="InterPro" id="IPR008271">
    <property type="entry name" value="Ser/Thr_kinase_AS"/>
</dbReference>
<protein>
    <submittedName>
        <fullName evidence="2">Kinase-like protein</fullName>
    </submittedName>
</protein>
<dbReference type="InParanoid" id="A0A3N4KJL6"/>
<organism evidence="2 3">
    <name type="scientific">Morchella conica CCBAS932</name>
    <dbReference type="NCBI Taxonomy" id="1392247"/>
    <lineage>
        <taxon>Eukaryota</taxon>
        <taxon>Fungi</taxon>
        <taxon>Dikarya</taxon>
        <taxon>Ascomycota</taxon>
        <taxon>Pezizomycotina</taxon>
        <taxon>Pezizomycetes</taxon>
        <taxon>Pezizales</taxon>
        <taxon>Morchellaceae</taxon>
        <taxon>Morchella</taxon>
    </lineage>
</organism>
<dbReference type="PROSITE" id="PS50011">
    <property type="entry name" value="PROTEIN_KINASE_DOM"/>
    <property type="match status" value="1"/>
</dbReference>
<keyword evidence="2" id="KW-0808">Transferase</keyword>